<dbReference type="Pfam" id="PF04203">
    <property type="entry name" value="Sortase"/>
    <property type="match status" value="1"/>
</dbReference>
<dbReference type="PATRIC" id="fig|1302272.5.peg.783"/>
<keyword evidence="1" id="KW-0645">Protease</keyword>
<keyword evidence="2" id="KW-0378">Hydrolase</keyword>
<dbReference type="EMBL" id="AZCX01000013">
    <property type="protein sequence ID" value="KRK47017.1"/>
    <property type="molecule type" value="Genomic_DNA"/>
</dbReference>
<feature type="transmembrane region" description="Helical" evidence="5">
    <location>
        <begin position="12"/>
        <end position="30"/>
    </location>
</feature>
<protein>
    <submittedName>
        <fullName evidence="6">Sortase (Surface protein transpeptidase)</fullName>
    </submittedName>
</protein>
<accession>A0A0R1HN43</accession>
<dbReference type="GO" id="GO:0008234">
    <property type="term" value="F:cysteine-type peptidase activity"/>
    <property type="evidence" value="ECO:0007669"/>
    <property type="project" value="UniProtKB-KW"/>
</dbReference>
<evidence type="ECO:0000313" key="6">
    <source>
        <dbReference type="EMBL" id="KRK47017.1"/>
    </source>
</evidence>
<evidence type="ECO:0000256" key="1">
    <source>
        <dbReference type="ARBA" id="ARBA00022670"/>
    </source>
</evidence>
<feature type="active site" description="Acyl-thioester intermediate" evidence="4">
    <location>
        <position position="195"/>
    </location>
</feature>
<feature type="active site" description="Proton donor/acceptor" evidence="4">
    <location>
        <position position="133"/>
    </location>
</feature>
<evidence type="ECO:0000256" key="4">
    <source>
        <dbReference type="PIRSR" id="PIRSR605754-1"/>
    </source>
</evidence>
<dbReference type="GO" id="GO:0006508">
    <property type="term" value="P:proteolysis"/>
    <property type="evidence" value="ECO:0007669"/>
    <property type="project" value="UniProtKB-KW"/>
</dbReference>
<dbReference type="InterPro" id="IPR005754">
    <property type="entry name" value="Sortase"/>
</dbReference>
<dbReference type="AlphaFoldDB" id="A0A0R1HN43"/>
<keyword evidence="5" id="KW-0812">Transmembrane</keyword>
<evidence type="ECO:0000256" key="5">
    <source>
        <dbReference type="SAM" id="Phobius"/>
    </source>
</evidence>
<dbReference type="Proteomes" id="UP000050911">
    <property type="component" value="Unassembled WGS sequence"/>
</dbReference>
<proteinExistence type="predicted"/>
<dbReference type="Gene3D" id="2.40.260.10">
    <property type="entry name" value="Sortase"/>
    <property type="match status" value="1"/>
</dbReference>
<dbReference type="InterPro" id="IPR023365">
    <property type="entry name" value="Sortase_dom-sf"/>
</dbReference>
<comment type="caution">
    <text evidence="6">The sequence shown here is derived from an EMBL/GenBank/DDBJ whole genome shotgun (WGS) entry which is preliminary data.</text>
</comment>
<organism evidence="6 7">
    <name type="scientific">Secundilactobacillus kimchicus JCM 15530</name>
    <dbReference type="NCBI Taxonomy" id="1302272"/>
    <lineage>
        <taxon>Bacteria</taxon>
        <taxon>Bacillati</taxon>
        <taxon>Bacillota</taxon>
        <taxon>Bacilli</taxon>
        <taxon>Lactobacillales</taxon>
        <taxon>Lactobacillaceae</taxon>
        <taxon>Secundilactobacillus</taxon>
    </lineage>
</organism>
<dbReference type="CDD" id="cd06165">
    <property type="entry name" value="Sortase_A"/>
    <property type="match status" value="1"/>
</dbReference>
<evidence type="ECO:0000313" key="7">
    <source>
        <dbReference type="Proteomes" id="UP000050911"/>
    </source>
</evidence>
<sequence>MSKNNRNPVSRWLIRAGFLVLLLISLGLIFNQQIKNWLVSSYQPKITAASVAKNNQKKASFDFKQVKSLDFQTVAQARLNASQIHVIGSILVPKANVHLPIAKGVANTTLALAAGTMRPDQKMGKGNYPLAGHHMTRKDILFSPLYFKSKVGDRVYVTDMKSVYTYRLYQRTFIAATRVDVVNQTKAPIITLITCDATGAGRLMLRGRLVEQQPFKKVAQSIQKQLAGGFNNR</sequence>
<dbReference type="InterPro" id="IPR042007">
    <property type="entry name" value="Sortase_A"/>
</dbReference>
<keyword evidence="7" id="KW-1185">Reference proteome</keyword>
<keyword evidence="5" id="KW-0472">Membrane</keyword>
<evidence type="ECO:0000256" key="3">
    <source>
        <dbReference type="ARBA" id="ARBA00022807"/>
    </source>
</evidence>
<evidence type="ECO:0000256" key="2">
    <source>
        <dbReference type="ARBA" id="ARBA00022801"/>
    </source>
</evidence>
<reference evidence="6 7" key="1">
    <citation type="journal article" date="2015" name="Genome Announc.">
        <title>Expanding the biotechnology potential of lactobacilli through comparative genomics of 213 strains and associated genera.</title>
        <authorList>
            <person name="Sun Z."/>
            <person name="Harris H.M."/>
            <person name="McCann A."/>
            <person name="Guo C."/>
            <person name="Argimon S."/>
            <person name="Zhang W."/>
            <person name="Yang X."/>
            <person name="Jeffery I.B."/>
            <person name="Cooney J.C."/>
            <person name="Kagawa T.F."/>
            <person name="Liu W."/>
            <person name="Song Y."/>
            <person name="Salvetti E."/>
            <person name="Wrobel A."/>
            <person name="Rasinkangas P."/>
            <person name="Parkhill J."/>
            <person name="Rea M.C."/>
            <person name="O'Sullivan O."/>
            <person name="Ritari J."/>
            <person name="Douillard F.P."/>
            <person name="Paul Ross R."/>
            <person name="Yang R."/>
            <person name="Briner A.E."/>
            <person name="Felis G.E."/>
            <person name="de Vos W.M."/>
            <person name="Barrangou R."/>
            <person name="Klaenhammer T.R."/>
            <person name="Caufield P.W."/>
            <person name="Cui Y."/>
            <person name="Zhang H."/>
            <person name="O'Toole P.W."/>
        </authorList>
    </citation>
    <scope>NUCLEOTIDE SEQUENCE [LARGE SCALE GENOMIC DNA]</scope>
    <source>
        <strain evidence="6 7">JCM 15530</strain>
    </source>
</reference>
<keyword evidence="5" id="KW-1133">Transmembrane helix</keyword>
<name>A0A0R1HN43_9LACO</name>
<dbReference type="SUPFAM" id="SSF63817">
    <property type="entry name" value="Sortase"/>
    <property type="match status" value="1"/>
</dbReference>
<keyword evidence="3" id="KW-0788">Thiol protease</keyword>
<dbReference type="RefSeq" id="WP_056943115.1">
    <property type="nucleotide sequence ID" value="NZ_AZCX01000013.1"/>
</dbReference>
<dbReference type="OrthoDB" id="1648028at2"/>
<gene>
    <name evidence="6" type="ORF">FC96_GL000783</name>
</gene>
<dbReference type="STRING" id="1302272.FC96_GL000783"/>
<dbReference type="NCBIfam" id="TIGR01076">
    <property type="entry name" value="sortase_fam"/>
    <property type="match status" value="1"/>
</dbReference>